<evidence type="ECO:0000313" key="1">
    <source>
        <dbReference type="EMBL" id="KIM94579.1"/>
    </source>
</evidence>
<gene>
    <name evidence="1" type="ORF">OIDMADRAFT_135699</name>
</gene>
<dbReference type="SUPFAM" id="SSF56059">
    <property type="entry name" value="Glutathione synthetase ATP-binding domain-like"/>
    <property type="match status" value="1"/>
</dbReference>
<sequence>MDRLGERHQFQQICVSATSNEDNPVTTVEADAEKRQQDREALHSVVALYGKQHKFPLCAHPMLVTRRFIQEIKDFNEVLVIAIGNIVERWWEDTEAAFPSRMPLERHEETVLQRIHQYSKEGQLLRHRDRLGQWRADILLQNGESSDSRAGFSICEINARGPLNSILTNAYGSKLMGDMTRHFSRLEPVSDPNVMLDSLFAAFEPNLPLHFIRGDDPYTSTVEFEEVFERRTGMVPKVVNPANLRLLSDPDSYTGYSLYCVRSSNDTGSDPRHSTDHVLERIHQAGLQLFHHEYRALSSEILLHLGLHGVNDLRTIFHVNDKRILGIIHQEIDALVNKHGVLTAAQGELLQRGVVPTTLPGSPELEDLISQCRNGIVKKEDFIVKPCRGGRGFGHILGESLSTEEWESMLMGMQDPTLYADKTQYIIQPFIQQPVFDLMLDEDNSVCQNFMVGTYYIFNGRYVGLGGWRSSPGKLCSMTGRGGWRLQSVAVTGLSN</sequence>
<proteinExistence type="predicted"/>
<dbReference type="HOGENOM" id="CLU_022205_1_0_1"/>
<evidence type="ECO:0008006" key="3">
    <source>
        <dbReference type="Google" id="ProtNLM"/>
    </source>
</evidence>
<protein>
    <recommendedName>
        <fullName evidence="3">Glutathione synthase</fullName>
    </recommendedName>
</protein>
<evidence type="ECO:0000313" key="2">
    <source>
        <dbReference type="Proteomes" id="UP000054321"/>
    </source>
</evidence>
<accession>A0A0C3GT68</accession>
<dbReference type="AlphaFoldDB" id="A0A0C3GT68"/>
<dbReference type="Proteomes" id="UP000054321">
    <property type="component" value="Unassembled WGS sequence"/>
</dbReference>
<dbReference type="InParanoid" id="A0A0C3GT68"/>
<dbReference type="OrthoDB" id="2117718at2759"/>
<keyword evidence="2" id="KW-1185">Reference proteome</keyword>
<organism evidence="1 2">
    <name type="scientific">Oidiodendron maius (strain Zn)</name>
    <dbReference type="NCBI Taxonomy" id="913774"/>
    <lineage>
        <taxon>Eukaryota</taxon>
        <taxon>Fungi</taxon>
        <taxon>Dikarya</taxon>
        <taxon>Ascomycota</taxon>
        <taxon>Pezizomycotina</taxon>
        <taxon>Leotiomycetes</taxon>
        <taxon>Leotiomycetes incertae sedis</taxon>
        <taxon>Myxotrichaceae</taxon>
        <taxon>Oidiodendron</taxon>
    </lineage>
</organism>
<dbReference type="EMBL" id="KN832889">
    <property type="protein sequence ID" value="KIM94579.1"/>
    <property type="molecule type" value="Genomic_DNA"/>
</dbReference>
<reference evidence="2" key="2">
    <citation type="submission" date="2015-01" db="EMBL/GenBank/DDBJ databases">
        <title>Evolutionary Origins and Diversification of the Mycorrhizal Mutualists.</title>
        <authorList>
            <consortium name="DOE Joint Genome Institute"/>
            <consortium name="Mycorrhizal Genomics Consortium"/>
            <person name="Kohler A."/>
            <person name="Kuo A."/>
            <person name="Nagy L.G."/>
            <person name="Floudas D."/>
            <person name="Copeland A."/>
            <person name="Barry K.W."/>
            <person name="Cichocki N."/>
            <person name="Veneault-Fourrey C."/>
            <person name="LaButti K."/>
            <person name="Lindquist E.A."/>
            <person name="Lipzen A."/>
            <person name="Lundell T."/>
            <person name="Morin E."/>
            <person name="Murat C."/>
            <person name="Riley R."/>
            <person name="Ohm R."/>
            <person name="Sun H."/>
            <person name="Tunlid A."/>
            <person name="Henrissat B."/>
            <person name="Grigoriev I.V."/>
            <person name="Hibbett D.S."/>
            <person name="Martin F."/>
        </authorList>
    </citation>
    <scope>NUCLEOTIDE SEQUENCE [LARGE SCALE GENOMIC DNA]</scope>
    <source>
        <strain evidence="2">Zn</strain>
    </source>
</reference>
<reference evidence="1 2" key="1">
    <citation type="submission" date="2014-04" db="EMBL/GenBank/DDBJ databases">
        <authorList>
            <consortium name="DOE Joint Genome Institute"/>
            <person name="Kuo A."/>
            <person name="Martino E."/>
            <person name="Perotto S."/>
            <person name="Kohler A."/>
            <person name="Nagy L.G."/>
            <person name="Floudas D."/>
            <person name="Copeland A."/>
            <person name="Barry K.W."/>
            <person name="Cichocki N."/>
            <person name="Veneault-Fourrey C."/>
            <person name="LaButti K."/>
            <person name="Lindquist E.A."/>
            <person name="Lipzen A."/>
            <person name="Lundell T."/>
            <person name="Morin E."/>
            <person name="Murat C."/>
            <person name="Sun H."/>
            <person name="Tunlid A."/>
            <person name="Henrissat B."/>
            <person name="Grigoriev I.V."/>
            <person name="Hibbett D.S."/>
            <person name="Martin F."/>
            <person name="Nordberg H.P."/>
            <person name="Cantor M.N."/>
            <person name="Hua S.X."/>
        </authorList>
    </citation>
    <scope>NUCLEOTIDE SEQUENCE [LARGE SCALE GENOMIC DNA]</scope>
    <source>
        <strain evidence="1 2">Zn</strain>
    </source>
</reference>
<name>A0A0C3GT68_OIDMZ</name>